<name>A0AAV0K5D9_9ROSI</name>
<gene>
    <name evidence="1" type="ORF">LITE_LOCUS17237</name>
</gene>
<dbReference type="AlphaFoldDB" id="A0AAV0K5D9"/>
<reference evidence="1" key="1">
    <citation type="submission" date="2022-08" db="EMBL/GenBank/DDBJ databases">
        <authorList>
            <person name="Gutierrez-Valencia J."/>
        </authorList>
    </citation>
    <scope>NUCLEOTIDE SEQUENCE</scope>
</reference>
<sequence>MIHHTITSNVYDIVRMGSEKERNHCSCLRYSRQLSPLVERRRFSAIIRS</sequence>
<protein>
    <submittedName>
        <fullName evidence="1">Uncharacterized protein</fullName>
    </submittedName>
</protein>
<dbReference type="Proteomes" id="UP001154282">
    <property type="component" value="Unassembled WGS sequence"/>
</dbReference>
<organism evidence="1 2">
    <name type="scientific">Linum tenue</name>
    <dbReference type="NCBI Taxonomy" id="586396"/>
    <lineage>
        <taxon>Eukaryota</taxon>
        <taxon>Viridiplantae</taxon>
        <taxon>Streptophyta</taxon>
        <taxon>Embryophyta</taxon>
        <taxon>Tracheophyta</taxon>
        <taxon>Spermatophyta</taxon>
        <taxon>Magnoliopsida</taxon>
        <taxon>eudicotyledons</taxon>
        <taxon>Gunneridae</taxon>
        <taxon>Pentapetalae</taxon>
        <taxon>rosids</taxon>
        <taxon>fabids</taxon>
        <taxon>Malpighiales</taxon>
        <taxon>Linaceae</taxon>
        <taxon>Linum</taxon>
    </lineage>
</organism>
<evidence type="ECO:0000313" key="2">
    <source>
        <dbReference type="Proteomes" id="UP001154282"/>
    </source>
</evidence>
<dbReference type="EMBL" id="CAMGYJ010000005">
    <property type="protein sequence ID" value="CAI0417226.1"/>
    <property type="molecule type" value="Genomic_DNA"/>
</dbReference>
<accession>A0AAV0K5D9</accession>
<proteinExistence type="predicted"/>
<comment type="caution">
    <text evidence="1">The sequence shown here is derived from an EMBL/GenBank/DDBJ whole genome shotgun (WGS) entry which is preliminary data.</text>
</comment>
<keyword evidence="2" id="KW-1185">Reference proteome</keyword>
<evidence type="ECO:0000313" key="1">
    <source>
        <dbReference type="EMBL" id="CAI0417226.1"/>
    </source>
</evidence>